<dbReference type="Pfam" id="PF11655">
    <property type="entry name" value="DUF2589"/>
    <property type="match status" value="1"/>
</dbReference>
<protein>
    <submittedName>
        <fullName evidence="1">DUF2589 domain-containing protein</fullName>
    </submittedName>
</protein>
<evidence type="ECO:0000313" key="1">
    <source>
        <dbReference type="EMBL" id="HGC41748.1"/>
    </source>
</evidence>
<dbReference type="EMBL" id="DTQM01000013">
    <property type="protein sequence ID" value="HGC41748.1"/>
    <property type="molecule type" value="Genomic_DNA"/>
</dbReference>
<accession>A0A8J4H855</accession>
<organism evidence="1">
    <name type="scientific">Acidicaldus sp</name>
    <dbReference type="NCBI Taxonomy" id="1872105"/>
    <lineage>
        <taxon>Bacteria</taxon>
        <taxon>Pseudomonadati</taxon>
        <taxon>Pseudomonadota</taxon>
        <taxon>Alphaproteobacteria</taxon>
        <taxon>Acetobacterales</taxon>
        <taxon>Acetobacteraceae</taxon>
        <taxon>Acidicaldus</taxon>
    </lineage>
</organism>
<comment type="caution">
    <text evidence="1">The sequence shown here is derived from an EMBL/GenBank/DDBJ whole genome shotgun (WGS) entry which is preliminary data.</text>
</comment>
<gene>
    <name evidence="1" type="ORF">ENY07_00755</name>
</gene>
<name>A0A8J4H855_9PROT</name>
<dbReference type="InterPro" id="IPR024510">
    <property type="entry name" value="DUF2589"/>
</dbReference>
<reference evidence="1" key="1">
    <citation type="journal article" date="2020" name="mSystems">
        <title>Genome- and Community-Level Interaction Insights into Carbon Utilization and Element Cycling Functions of Hydrothermarchaeota in Hydrothermal Sediment.</title>
        <authorList>
            <person name="Zhou Z."/>
            <person name="Liu Y."/>
            <person name="Xu W."/>
            <person name="Pan J."/>
            <person name="Luo Z.H."/>
            <person name="Li M."/>
        </authorList>
    </citation>
    <scope>NUCLEOTIDE SEQUENCE</scope>
    <source>
        <strain evidence="1">SpSt-997</strain>
    </source>
</reference>
<sequence length="189" mass="19600">MSETPGHPQVAREPTDFELHQLLAAPLAALVRAEALSAMALLDVIGQIGFQPAAAAAPENLGALRMASFTYPRQLPDGSVRAMTMELPLLSLVPLPVLAVKDGSFVFDVALTGLRAAPLTEAQRASGMSEAALTVALPPTAASGTTAPAPPVMNVHLNVVRSDFPNGIINLLQVMNGGALLRETPPAAR</sequence>
<proteinExistence type="predicted"/>
<dbReference type="AlphaFoldDB" id="A0A8J4H855"/>